<protein>
    <submittedName>
        <fullName evidence="2">PKD domain containing protein</fullName>
    </submittedName>
</protein>
<evidence type="ECO:0000259" key="1">
    <source>
        <dbReference type="Pfam" id="PF07866"/>
    </source>
</evidence>
<dbReference type="HOGENOM" id="CLU_097488_4_2_4"/>
<feature type="domain" description="DUF1653" evidence="1">
    <location>
        <begin position="25"/>
        <end position="85"/>
    </location>
</feature>
<evidence type="ECO:0000313" key="3">
    <source>
        <dbReference type="Proteomes" id="UP000003019"/>
    </source>
</evidence>
<reference evidence="2 3" key="1">
    <citation type="submission" date="2011-05" db="EMBL/GenBank/DDBJ databases">
        <authorList>
            <person name="Muzny D."/>
            <person name="Qin X."/>
            <person name="Deng J."/>
            <person name="Jiang H."/>
            <person name="Liu Y."/>
            <person name="Qu J."/>
            <person name="Song X.-Z."/>
            <person name="Zhang L."/>
            <person name="Thornton R."/>
            <person name="Coyle M."/>
            <person name="Francisco L."/>
            <person name="Jackson L."/>
            <person name="Javaid M."/>
            <person name="Korchina V."/>
            <person name="Kovar C."/>
            <person name="Mata R."/>
            <person name="Mathew T."/>
            <person name="Ngo R."/>
            <person name="Nguyen L."/>
            <person name="Nguyen N."/>
            <person name="Okwuonu G."/>
            <person name="Ongeri F."/>
            <person name="Pham C."/>
            <person name="Simmons D."/>
            <person name="Wilczek-Boney K."/>
            <person name="Hale W."/>
            <person name="Jakkamsetti A."/>
            <person name="Pham P."/>
            <person name="Ruth R."/>
            <person name="San Lucas F."/>
            <person name="Warren J."/>
            <person name="Zhang J."/>
            <person name="Zhao Z."/>
            <person name="Zhou C."/>
            <person name="Zhu D."/>
            <person name="Lee S."/>
            <person name="Bess C."/>
            <person name="Blankenburg K."/>
            <person name="Forbes L."/>
            <person name="Fu Q."/>
            <person name="Gubbala S."/>
            <person name="Hirani K."/>
            <person name="Jayaseelan J.C."/>
            <person name="Lara F."/>
            <person name="Munidasa M."/>
            <person name="Palculict T."/>
            <person name="Patil S."/>
            <person name="Pu L.-L."/>
            <person name="Saada N."/>
            <person name="Tang L."/>
            <person name="Weissenberger G."/>
            <person name="Zhu Y."/>
            <person name="Hemphill L."/>
            <person name="Shang Y."/>
            <person name="Youmans B."/>
            <person name="Ayvaz T."/>
            <person name="Ross M."/>
            <person name="Santibanez J."/>
            <person name="Aqrawi P."/>
            <person name="Gross S."/>
            <person name="Joshi V."/>
            <person name="Fowler G."/>
            <person name="Nazareth L."/>
            <person name="Reid J."/>
            <person name="Worley K."/>
            <person name="Petrosino J."/>
            <person name="Highlander S."/>
            <person name="Gibbs R."/>
        </authorList>
    </citation>
    <scope>NUCLEOTIDE SEQUENCE [LARGE SCALE GENOMIC DNA]</scope>
    <source>
        <strain evidence="2 3">871</strain>
    </source>
</reference>
<dbReference type="EMBL" id="AGAY01000059">
    <property type="protein sequence ID" value="EGY52094.1"/>
    <property type="molecule type" value="Genomic_DNA"/>
</dbReference>
<accession>G4CJ00</accession>
<organism evidence="2 3">
    <name type="scientific">Neisseria shayeganii 871</name>
    <dbReference type="NCBI Taxonomy" id="1032488"/>
    <lineage>
        <taxon>Bacteria</taxon>
        <taxon>Pseudomonadati</taxon>
        <taxon>Pseudomonadota</taxon>
        <taxon>Betaproteobacteria</taxon>
        <taxon>Neisseriales</taxon>
        <taxon>Neisseriaceae</taxon>
        <taxon>Neisseria</taxon>
    </lineage>
</organism>
<dbReference type="AlphaFoldDB" id="G4CJ00"/>
<sequence length="90" mass="10455">MFRALGGGLIVNQGRKNVQSKIRRGIYRHYKGKRYEVLDVARHSESEEWLVVYRALYGDYGLWVRPVTLFLEPVATPEGEVPRFALEKAF</sequence>
<dbReference type="Gene3D" id="2.30.30.320">
    <property type="entry name" value="DUF1653-like domain"/>
    <property type="match status" value="1"/>
</dbReference>
<comment type="caution">
    <text evidence="2">The sequence shown here is derived from an EMBL/GenBank/DDBJ whole genome shotgun (WGS) entry which is preliminary data.</text>
</comment>
<dbReference type="InterPro" id="IPR023387">
    <property type="entry name" value="DUF1653-like_dom"/>
</dbReference>
<keyword evidence="3" id="KW-1185">Reference proteome</keyword>
<evidence type="ECO:0000313" key="2">
    <source>
        <dbReference type="EMBL" id="EGY52094.1"/>
    </source>
</evidence>
<dbReference type="Pfam" id="PF07866">
    <property type="entry name" value="DUF1653"/>
    <property type="match status" value="1"/>
</dbReference>
<gene>
    <name evidence="2" type="ORF">HMPREF9371_1589</name>
</gene>
<dbReference type="PATRIC" id="fig|1032488.3.peg.1500"/>
<proteinExistence type="predicted"/>
<dbReference type="InterPro" id="IPR037135">
    <property type="entry name" value="DUF1653-like_dom_sf"/>
</dbReference>
<dbReference type="STRING" id="1032488.HMPREF9371_1589"/>
<name>G4CJ00_9NEIS</name>
<dbReference type="Proteomes" id="UP000003019">
    <property type="component" value="Unassembled WGS sequence"/>
</dbReference>